<feature type="transmembrane region" description="Helical" evidence="1">
    <location>
        <begin position="29"/>
        <end position="52"/>
    </location>
</feature>
<dbReference type="AlphaFoldDB" id="A0A7C4NMM8"/>
<sequence length="64" mass="7094">MAKESLKIALIVIIFSLIAFLFIEPGSSSYYVNIAAFFSGLILLSLIIAFLLKNRDLIILSSEK</sequence>
<name>A0A7C4NMM8_9CREN</name>
<gene>
    <name evidence="3" type="ORF">ENU08_07455</name>
    <name evidence="2" type="ORF">ENU41_00200</name>
</gene>
<reference evidence="3" key="1">
    <citation type="journal article" date="2020" name="mSystems">
        <title>Genome- and Community-Level Interaction Insights into Carbon Utilization and Element Cycling Functions of Hydrothermarchaeota in Hydrothermal Sediment.</title>
        <authorList>
            <person name="Zhou Z."/>
            <person name="Liu Y."/>
            <person name="Xu W."/>
            <person name="Pan J."/>
            <person name="Luo Z.H."/>
            <person name="Li M."/>
        </authorList>
    </citation>
    <scope>NUCLEOTIDE SEQUENCE [LARGE SCALE GENOMIC DNA]</scope>
    <source>
        <strain evidence="3">SpSt-637</strain>
        <strain evidence="2">SpSt-667</strain>
    </source>
</reference>
<accession>A0A7C4NMM8</accession>
<comment type="caution">
    <text evidence="3">The sequence shown here is derived from an EMBL/GenBank/DDBJ whole genome shotgun (WGS) entry which is preliminary data.</text>
</comment>
<evidence type="ECO:0000313" key="3">
    <source>
        <dbReference type="EMBL" id="HGQ65062.1"/>
    </source>
</evidence>
<keyword evidence="1" id="KW-1133">Transmembrane helix</keyword>
<dbReference type="EMBL" id="DTBD01000068">
    <property type="protein sequence ID" value="HGQ65062.1"/>
    <property type="molecule type" value="Genomic_DNA"/>
</dbReference>
<organism evidence="3">
    <name type="scientific">Ignisphaera aggregans</name>
    <dbReference type="NCBI Taxonomy" id="334771"/>
    <lineage>
        <taxon>Archaea</taxon>
        <taxon>Thermoproteota</taxon>
        <taxon>Thermoprotei</taxon>
        <taxon>Desulfurococcales</taxon>
        <taxon>Desulfurococcaceae</taxon>
        <taxon>Ignisphaera</taxon>
    </lineage>
</organism>
<evidence type="ECO:0000313" key="2">
    <source>
        <dbReference type="EMBL" id="HGQ35087.1"/>
    </source>
</evidence>
<protein>
    <submittedName>
        <fullName evidence="3">Uncharacterized protein</fullName>
    </submittedName>
</protein>
<feature type="transmembrane region" description="Helical" evidence="1">
    <location>
        <begin position="7"/>
        <end position="23"/>
    </location>
</feature>
<dbReference type="EMBL" id="DTCK01000006">
    <property type="protein sequence ID" value="HGQ35087.1"/>
    <property type="molecule type" value="Genomic_DNA"/>
</dbReference>
<proteinExistence type="predicted"/>
<evidence type="ECO:0000256" key="1">
    <source>
        <dbReference type="SAM" id="Phobius"/>
    </source>
</evidence>
<keyword evidence="1" id="KW-0812">Transmembrane</keyword>
<keyword evidence="1" id="KW-0472">Membrane</keyword>